<dbReference type="PANTHER" id="PTHR43800:SF1">
    <property type="entry name" value="PEPTIDYL-LYSINE N-ACETYLTRANSFERASE YJAB"/>
    <property type="match status" value="1"/>
</dbReference>
<feature type="domain" description="N-acetyltransferase" evidence="3">
    <location>
        <begin position="2"/>
        <end position="143"/>
    </location>
</feature>
<dbReference type="NCBIfam" id="NF007807">
    <property type="entry name" value="PRK10514.1"/>
    <property type="match status" value="1"/>
</dbReference>
<dbReference type="EMBL" id="LYVJ01000001">
    <property type="protein sequence ID" value="OBU70705.1"/>
    <property type="molecule type" value="Genomic_DNA"/>
</dbReference>
<organism evidence="4 5">
    <name type="scientific">Stenotrophomonas maltophilia</name>
    <name type="common">Pseudomonas maltophilia</name>
    <name type="synonym">Xanthomonas maltophilia</name>
    <dbReference type="NCBI Taxonomy" id="40324"/>
    <lineage>
        <taxon>Bacteria</taxon>
        <taxon>Pseudomonadati</taxon>
        <taxon>Pseudomonadota</taxon>
        <taxon>Gammaproteobacteria</taxon>
        <taxon>Lysobacterales</taxon>
        <taxon>Lysobacteraceae</taxon>
        <taxon>Stenotrophomonas</taxon>
        <taxon>Stenotrophomonas maltophilia group</taxon>
    </lineage>
</organism>
<evidence type="ECO:0000313" key="5">
    <source>
        <dbReference type="Proteomes" id="UP000092256"/>
    </source>
</evidence>
<dbReference type="Pfam" id="PF13673">
    <property type="entry name" value="Acetyltransf_10"/>
    <property type="match status" value="1"/>
</dbReference>
<dbReference type="Proteomes" id="UP000092256">
    <property type="component" value="Unassembled WGS sequence"/>
</dbReference>
<name>A0A1A6Y6Z0_STEMA</name>
<comment type="caution">
    <text evidence="4">The sequence shown here is derived from an EMBL/GenBank/DDBJ whole genome shotgun (WGS) entry which is preliminary data.</text>
</comment>
<keyword evidence="1 4" id="KW-0808">Transferase</keyword>
<dbReference type="PROSITE" id="PS51186">
    <property type="entry name" value="GNAT"/>
    <property type="match status" value="1"/>
</dbReference>
<evidence type="ECO:0000256" key="1">
    <source>
        <dbReference type="ARBA" id="ARBA00022679"/>
    </source>
</evidence>
<protein>
    <submittedName>
        <fullName evidence="4">Acetyltransferase</fullName>
    </submittedName>
</protein>
<dbReference type="PANTHER" id="PTHR43800">
    <property type="entry name" value="PEPTIDYL-LYSINE N-ACETYLTRANSFERASE YJAB"/>
    <property type="match status" value="1"/>
</dbReference>
<evidence type="ECO:0000313" key="4">
    <source>
        <dbReference type="EMBL" id="OBU70705.1"/>
    </source>
</evidence>
<dbReference type="GO" id="GO:0016747">
    <property type="term" value="F:acyltransferase activity, transferring groups other than amino-acyl groups"/>
    <property type="evidence" value="ECO:0007669"/>
    <property type="project" value="InterPro"/>
</dbReference>
<evidence type="ECO:0000259" key="3">
    <source>
        <dbReference type="PROSITE" id="PS51186"/>
    </source>
</evidence>
<dbReference type="InterPro" id="IPR016181">
    <property type="entry name" value="Acyl_CoA_acyltransferase"/>
</dbReference>
<dbReference type="InterPro" id="IPR000182">
    <property type="entry name" value="GNAT_dom"/>
</dbReference>
<accession>A0A1A6Y6Z0</accession>
<sequence>MTTLRPSRADDGAALIDVWRRAVDATHDFLSAEDHQAIDAEVVGFLPQAPMTVAVDAQDRPVGFMLIDGAHLEALFIDPEVRGTGIGRQLLQHALALHPQLSTDVNAQNTQAVGFYLRMGFGETGRSPLDSQGRPYPLIHLRYDG</sequence>
<dbReference type="RefSeq" id="WP_065197696.1">
    <property type="nucleotide sequence ID" value="NZ_LYVJ01000001.1"/>
</dbReference>
<keyword evidence="2" id="KW-0012">Acyltransferase</keyword>
<evidence type="ECO:0000256" key="2">
    <source>
        <dbReference type="ARBA" id="ARBA00023315"/>
    </source>
</evidence>
<dbReference type="AlphaFoldDB" id="A0A1A6Y6Z0"/>
<dbReference type="CDD" id="cd04301">
    <property type="entry name" value="NAT_SF"/>
    <property type="match status" value="1"/>
</dbReference>
<dbReference type="SUPFAM" id="SSF55729">
    <property type="entry name" value="Acyl-CoA N-acyltransferases (Nat)"/>
    <property type="match status" value="1"/>
</dbReference>
<dbReference type="Gene3D" id="3.40.630.30">
    <property type="match status" value="1"/>
</dbReference>
<gene>
    <name evidence="4" type="ORF">A9K58_01810</name>
</gene>
<dbReference type="OrthoDB" id="9789605at2"/>
<proteinExistence type="predicted"/>
<reference evidence="4 5" key="1">
    <citation type="submission" date="2016-05" db="EMBL/GenBank/DDBJ databases">
        <title>Draft Genome Sequences of Stenotrophomonas maltophilia Strains Sm32COP, Sm41DVV, Sm46PAILV, SmF3, SmF22, SmSOFb1 and SmCVFa1, Isolated from Different Manures, in France.</title>
        <authorList>
            <person name="Nazaret S."/>
            <person name="Bodilis J."/>
        </authorList>
    </citation>
    <scope>NUCLEOTIDE SEQUENCE [LARGE SCALE GENOMIC DNA]</scope>
    <source>
        <strain evidence="4 5">Sm46PAILV</strain>
    </source>
</reference>